<dbReference type="AlphaFoldDB" id="A0A0A5HZ45"/>
<accession>A0A0A5HZ45</accession>
<comment type="caution">
    <text evidence="1">The sequence shown here is derived from an EMBL/GenBank/DDBJ whole genome shotgun (WGS) entry which is preliminary data.</text>
</comment>
<reference evidence="1 2" key="1">
    <citation type="submission" date="2013-08" db="EMBL/GenBank/DDBJ databases">
        <authorList>
            <person name="Huang J."/>
            <person name="Wang G."/>
        </authorList>
    </citation>
    <scope>NUCLEOTIDE SEQUENCE [LARGE SCALE GENOMIC DNA]</scope>
    <source>
        <strain evidence="1 2">JSM 072002</strain>
    </source>
</reference>
<organism evidence="1 2">
    <name type="scientific">Pontibacillus litoralis JSM 072002</name>
    <dbReference type="NCBI Taxonomy" id="1385512"/>
    <lineage>
        <taxon>Bacteria</taxon>
        <taxon>Bacillati</taxon>
        <taxon>Bacillota</taxon>
        <taxon>Bacilli</taxon>
        <taxon>Bacillales</taxon>
        <taxon>Bacillaceae</taxon>
        <taxon>Pontibacillus</taxon>
    </lineage>
</organism>
<dbReference type="eggNOG" id="ENOG5032Z9X">
    <property type="taxonomic scope" value="Bacteria"/>
</dbReference>
<dbReference type="STRING" id="1385512.N784_00625"/>
<protein>
    <submittedName>
        <fullName evidence="1">Uncharacterized protein</fullName>
    </submittedName>
</protein>
<evidence type="ECO:0000313" key="1">
    <source>
        <dbReference type="EMBL" id="KGX88882.1"/>
    </source>
</evidence>
<proteinExistence type="predicted"/>
<sequence length="131" mass="15086">MTYTFLTLFVVSIALYLLSFPMKSKIKDLEQQIDQLSLRNLQDNYQLKKKIKVIEEELLINDWGTNLTSSNKVEMTNTSAMAETMNQAPLVNKVLHMFENGYTTAEIAQATSLKEHDILTTLKQYSTKEFN</sequence>
<name>A0A0A5HZ45_9BACI</name>
<dbReference type="Proteomes" id="UP000030401">
    <property type="component" value="Unassembled WGS sequence"/>
</dbReference>
<dbReference type="RefSeq" id="WP_036830942.1">
    <property type="nucleotide sequence ID" value="NZ_AVPG01000001.1"/>
</dbReference>
<dbReference type="EMBL" id="AVPG01000001">
    <property type="protein sequence ID" value="KGX88882.1"/>
    <property type="molecule type" value="Genomic_DNA"/>
</dbReference>
<gene>
    <name evidence="1" type="ORF">N784_00625</name>
</gene>
<keyword evidence="2" id="KW-1185">Reference proteome</keyword>
<evidence type="ECO:0000313" key="2">
    <source>
        <dbReference type="Proteomes" id="UP000030401"/>
    </source>
</evidence>